<dbReference type="EMBL" id="JAWDGP010005910">
    <property type="protein sequence ID" value="KAK3750069.1"/>
    <property type="molecule type" value="Genomic_DNA"/>
</dbReference>
<feature type="compositionally biased region" description="Basic and acidic residues" evidence="1">
    <location>
        <begin position="1"/>
        <end position="32"/>
    </location>
</feature>
<comment type="caution">
    <text evidence="2">The sequence shown here is derived from an EMBL/GenBank/DDBJ whole genome shotgun (WGS) entry which is preliminary data.</text>
</comment>
<gene>
    <name evidence="2" type="ORF">RRG08_018366</name>
</gene>
<accession>A0AAE0YM92</accession>
<keyword evidence="3" id="KW-1185">Reference proteome</keyword>
<sequence>MEFNAKRERGRFGEGGQKEFGESGREEGDRQSDRRRRSQLIWESLESTTERNRSVLTDTGDLVGYGEKMGGDGEDGPDIDSEDSWGRGGGREPAGGVSV</sequence>
<evidence type="ECO:0000256" key="1">
    <source>
        <dbReference type="SAM" id="MobiDB-lite"/>
    </source>
</evidence>
<feature type="compositionally biased region" description="Gly residues" evidence="1">
    <location>
        <begin position="86"/>
        <end position="99"/>
    </location>
</feature>
<protein>
    <submittedName>
        <fullName evidence="2">Uncharacterized protein</fullName>
    </submittedName>
</protein>
<name>A0AAE0YM92_9GAST</name>
<dbReference type="AlphaFoldDB" id="A0AAE0YM92"/>
<evidence type="ECO:0000313" key="3">
    <source>
        <dbReference type="Proteomes" id="UP001283361"/>
    </source>
</evidence>
<dbReference type="Proteomes" id="UP001283361">
    <property type="component" value="Unassembled WGS sequence"/>
</dbReference>
<organism evidence="2 3">
    <name type="scientific">Elysia crispata</name>
    <name type="common">lettuce slug</name>
    <dbReference type="NCBI Taxonomy" id="231223"/>
    <lineage>
        <taxon>Eukaryota</taxon>
        <taxon>Metazoa</taxon>
        <taxon>Spiralia</taxon>
        <taxon>Lophotrochozoa</taxon>
        <taxon>Mollusca</taxon>
        <taxon>Gastropoda</taxon>
        <taxon>Heterobranchia</taxon>
        <taxon>Euthyneura</taxon>
        <taxon>Panpulmonata</taxon>
        <taxon>Sacoglossa</taxon>
        <taxon>Placobranchoidea</taxon>
        <taxon>Plakobranchidae</taxon>
        <taxon>Elysia</taxon>
    </lineage>
</organism>
<evidence type="ECO:0000313" key="2">
    <source>
        <dbReference type="EMBL" id="KAK3750069.1"/>
    </source>
</evidence>
<feature type="compositionally biased region" description="Acidic residues" evidence="1">
    <location>
        <begin position="72"/>
        <end position="83"/>
    </location>
</feature>
<proteinExistence type="predicted"/>
<feature type="region of interest" description="Disordered" evidence="1">
    <location>
        <begin position="1"/>
        <end position="99"/>
    </location>
</feature>
<reference evidence="2" key="1">
    <citation type="journal article" date="2023" name="G3 (Bethesda)">
        <title>A reference genome for the long-term kleptoplast-retaining sea slug Elysia crispata morphotype clarki.</title>
        <authorList>
            <person name="Eastman K.E."/>
            <person name="Pendleton A.L."/>
            <person name="Shaikh M.A."/>
            <person name="Suttiyut T."/>
            <person name="Ogas R."/>
            <person name="Tomko P."/>
            <person name="Gavelis G."/>
            <person name="Widhalm J.R."/>
            <person name="Wisecaver J.H."/>
        </authorList>
    </citation>
    <scope>NUCLEOTIDE SEQUENCE</scope>
    <source>
        <strain evidence="2">ECLA1</strain>
    </source>
</reference>